<dbReference type="PANTHER" id="PTHR33376:SF15">
    <property type="entry name" value="BLL6794 PROTEIN"/>
    <property type="match status" value="1"/>
</dbReference>
<dbReference type="NCBIfam" id="NF037995">
    <property type="entry name" value="TRAP_S1"/>
    <property type="match status" value="1"/>
</dbReference>
<protein>
    <submittedName>
        <fullName evidence="4">TRAP dicarboxylate transporter, DctP subunit</fullName>
    </submittedName>
</protein>
<dbReference type="GO" id="GO:0042597">
    <property type="term" value="C:periplasmic space"/>
    <property type="evidence" value="ECO:0007669"/>
    <property type="project" value="UniProtKB-SubCell"/>
</dbReference>
<reference evidence="4 5" key="2">
    <citation type="journal article" date="2014" name="Stand. Genomic Sci.">
        <title>An updated genome annotation for the model marine bacterium Ruegeria pomeroyi DSS-3.</title>
        <authorList>
            <person name="Rivers A.R."/>
            <person name="Smith C.B."/>
            <person name="Moran M.A."/>
        </authorList>
    </citation>
    <scope>GENOME REANNOTATION</scope>
    <source>
        <strain evidence="5">ATCC 700808 / DSM 15171 / DSS-3</strain>
    </source>
</reference>
<dbReference type="EMBL" id="CP000031">
    <property type="protein sequence ID" value="AAV96914.1"/>
    <property type="molecule type" value="Genomic_DNA"/>
</dbReference>
<evidence type="ECO:0000313" key="4">
    <source>
        <dbReference type="EMBL" id="AAV96914.1"/>
    </source>
</evidence>
<evidence type="ECO:0000313" key="5">
    <source>
        <dbReference type="Proteomes" id="UP000001023"/>
    </source>
</evidence>
<dbReference type="GO" id="GO:0055085">
    <property type="term" value="P:transmembrane transport"/>
    <property type="evidence" value="ECO:0007669"/>
    <property type="project" value="InterPro"/>
</dbReference>
<evidence type="ECO:0000256" key="2">
    <source>
        <dbReference type="ARBA" id="ARBA00022729"/>
    </source>
</evidence>
<dbReference type="PaxDb" id="246200-SPO3693"/>
<proteinExistence type="predicted"/>
<evidence type="ECO:0000256" key="3">
    <source>
        <dbReference type="ARBA" id="ARBA00022764"/>
    </source>
</evidence>
<dbReference type="Gene3D" id="3.40.190.170">
    <property type="entry name" value="Bacterial extracellular solute-binding protein, family 7"/>
    <property type="match status" value="1"/>
</dbReference>
<dbReference type="AlphaFoldDB" id="Q5LM71"/>
<dbReference type="PANTHER" id="PTHR33376">
    <property type="match status" value="1"/>
</dbReference>
<keyword evidence="5" id="KW-1185">Reference proteome</keyword>
<evidence type="ECO:0000256" key="1">
    <source>
        <dbReference type="ARBA" id="ARBA00004418"/>
    </source>
</evidence>
<gene>
    <name evidence="4" type="ordered locus">SPO3693</name>
</gene>
<reference evidence="4 5" key="1">
    <citation type="journal article" date="2004" name="Nature">
        <title>Genome sequence of Silicibacter pomeroyi reveals adaptations to the marine environment.</title>
        <authorList>
            <person name="Moran M.A."/>
            <person name="Buchan A."/>
            <person name="Gonzalez J.M."/>
            <person name="Heidelberg J.F."/>
            <person name="Whitman W.B."/>
            <person name="Kiene R.P."/>
            <person name="Henriksen J.R."/>
            <person name="King G.M."/>
            <person name="Belas R."/>
            <person name="Fuqua C."/>
            <person name="Brinkac L."/>
            <person name="Lewis M."/>
            <person name="Johri S."/>
            <person name="Weaver B."/>
            <person name="Pai G."/>
            <person name="Eisen J.A."/>
            <person name="Rahe E."/>
            <person name="Sheldon W.M."/>
            <person name="Ye W."/>
            <person name="Miller T.R."/>
            <person name="Carlton J."/>
            <person name="Rasko D.A."/>
            <person name="Paulsen I.T."/>
            <person name="Ren Q."/>
            <person name="Daugherty S.C."/>
            <person name="Deboy R.T."/>
            <person name="Dodson R.J."/>
            <person name="Durkin A.S."/>
            <person name="Madupu R."/>
            <person name="Nelson W.C."/>
            <person name="Sullivan S.A."/>
            <person name="Rosovitz M.J."/>
            <person name="Haft D.H."/>
            <person name="Selengut J."/>
            <person name="Ward N."/>
        </authorList>
    </citation>
    <scope>NUCLEOTIDE SEQUENCE [LARGE SCALE GENOMIC DNA]</scope>
    <source>
        <strain evidence="5">ATCC 700808 / DSM 15171 / DSS-3</strain>
    </source>
</reference>
<organism evidence="4 5">
    <name type="scientific">Ruegeria pomeroyi (strain ATCC 700808 / DSM 15171 / DSS-3)</name>
    <name type="common">Silicibacter pomeroyi</name>
    <dbReference type="NCBI Taxonomy" id="246200"/>
    <lineage>
        <taxon>Bacteria</taxon>
        <taxon>Pseudomonadati</taxon>
        <taxon>Pseudomonadota</taxon>
        <taxon>Alphaproteobacteria</taxon>
        <taxon>Rhodobacterales</taxon>
        <taxon>Roseobacteraceae</taxon>
        <taxon>Ruegeria</taxon>
    </lineage>
</organism>
<dbReference type="KEGG" id="sil:SPO3693"/>
<dbReference type="Pfam" id="PF03480">
    <property type="entry name" value="DctP"/>
    <property type="match status" value="1"/>
</dbReference>
<sequence length="366" mass="39853">MRIILLREGQREDNMTYRRKILGLIGGAAVAALATGFSAGTALAQEVTLKLHQFLPAQANVPKLVLDVWADGVEKDSGGRIKVERYPSMQLGGKPPELMDQAIDGVADVVWTVVGYTPGRFPSTEVFELPFMMTNARAVSHAYWEMFEKHMKDDEFKDVHILGTWVHGPGMIHTADPVETPADLQGMKIRGGSRSVNSLLTKLGATPVGMPVPAVPEGLSKGVIDGTTIPWEVTTALKVPELVENHTEFEGRALYTLTFVLAMNKAKYDSLPDDLKAAVDKNSGLEFSVFAGGTQADADGPARQVAEDLGNNIITIDAAGVEEWRALAQPIYDEWLADMDSKGKDGKALLEEAQMLIEKYTPQYSN</sequence>
<dbReference type="Proteomes" id="UP000001023">
    <property type="component" value="Chromosome"/>
</dbReference>
<dbReference type="eggNOG" id="COG1638">
    <property type="taxonomic scope" value="Bacteria"/>
</dbReference>
<name>Q5LM71_RUEPO</name>
<comment type="subcellular location">
    <subcellularLocation>
        <location evidence="1">Periplasm</location>
    </subcellularLocation>
</comment>
<dbReference type="CDD" id="cd13665">
    <property type="entry name" value="PBP2_TRAP_Dctp3_4"/>
    <property type="match status" value="1"/>
</dbReference>
<keyword evidence="3" id="KW-0574">Periplasm</keyword>
<keyword evidence="2" id="KW-0732">Signal</keyword>
<dbReference type="InterPro" id="IPR018389">
    <property type="entry name" value="DctP_fam"/>
</dbReference>
<dbReference type="HOGENOM" id="CLU_036176_2_0_5"/>
<accession>Q5LM71</accession>
<dbReference type="STRING" id="246200.SPO3693"/>
<dbReference type="InterPro" id="IPR038404">
    <property type="entry name" value="TRAP_DctP_sf"/>
</dbReference>